<dbReference type="InterPro" id="IPR016181">
    <property type="entry name" value="Acyl_CoA_acyltransferase"/>
</dbReference>
<dbReference type="SUPFAM" id="SSF55729">
    <property type="entry name" value="Acyl-CoA N-acyltransferases (Nat)"/>
    <property type="match status" value="1"/>
</dbReference>
<evidence type="ECO:0000259" key="2">
    <source>
        <dbReference type="PROSITE" id="PS51186"/>
    </source>
</evidence>
<dbReference type="PROSITE" id="PS50995">
    <property type="entry name" value="HTH_MARR_2"/>
    <property type="match status" value="1"/>
</dbReference>
<dbReference type="InterPro" id="IPR036388">
    <property type="entry name" value="WH-like_DNA-bd_sf"/>
</dbReference>
<dbReference type="RefSeq" id="WP_099151519.1">
    <property type="nucleotide sequence ID" value="NZ_PDUD01000023.1"/>
</dbReference>
<feature type="domain" description="N-acetyltransferase" evidence="2">
    <location>
        <begin position="176"/>
        <end position="314"/>
    </location>
</feature>
<dbReference type="Pfam" id="PF12802">
    <property type="entry name" value="MarR_2"/>
    <property type="match status" value="1"/>
</dbReference>
<dbReference type="EMBL" id="PDUD01000023">
    <property type="protein sequence ID" value="PHN04974.1"/>
    <property type="molecule type" value="Genomic_DNA"/>
</dbReference>
<protein>
    <submittedName>
        <fullName evidence="3">MarR family transcriptional regulator</fullName>
    </submittedName>
</protein>
<dbReference type="OrthoDB" id="1431064at2"/>
<dbReference type="PANTHER" id="PTHR33164">
    <property type="entry name" value="TRANSCRIPTIONAL REGULATOR, MARR FAMILY"/>
    <property type="match status" value="1"/>
</dbReference>
<evidence type="ECO:0000313" key="4">
    <source>
        <dbReference type="Proteomes" id="UP000223913"/>
    </source>
</evidence>
<feature type="domain" description="HTH marR-type" evidence="1">
    <location>
        <begin position="9"/>
        <end position="145"/>
    </location>
</feature>
<name>A0A2D0N8Y6_FLAN2</name>
<dbReference type="Gene3D" id="1.10.10.10">
    <property type="entry name" value="Winged helix-like DNA-binding domain superfamily/Winged helix DNA-binding domain"/>
    <property type="match status" value="1"/>
</dbReference>
<dbReference type="GO" id="GO:0016747">
    <property type="term" value="F:acyltransferase activity, transferring groups other than amino-acyl groups"/>
    <property type="evidence" value="ECO:0007669"/>
    <property type="project" value="InterPro"/>
</dbReference>
<evidence type="ECO:0000313" key="3">
    <source>
        <dbReference type="EMBL" id="PHN04974.1"/>
    </source>
</evidence>
<dbReference type="PANTHER" id="PTHR33164:SF43">
    <property type="entry name" value="HTH-TYPE TRANSCRIPTIONAL REPRESSOR YETL"/>
    <property type="match status" value="1"/>
</dbReference>
<dbReference type="InterPro" id="IPR036390">
    <property type="entry name" value="WH_DNA-bd_sf"/>
</dbReference>
<dbReference type="AlphaFoldDB" id="A0A2D0N8Y6"/>
<dbReference type="GO" id="GO:0003700">
    <property type="term" value="F:DNA-binding transcription factor activity"/>
    <property type="evidence" value="ECO:0007669"/>
    <property type="project" value="InterPro"/>
</dbReference>
<evidence type="ECO:0000259" key="1">
    <source>
        <dbReference type="PROSITE" id="PS50995"/>
    </source>
</evidence>
<dbReference type="Proteomes" id="UP000223913">
    <property type="component" value="Unassembled WGS sequence"/>
</dbReference>
<dbReference type="SMART" id="SM00347">
    <property type="entry name" value="HTH_MARR"/>
    <property type="match status" value="1"/>
</dbReference>
<proteinExistence type="predicted"/>
<dbReference type="PROSITE" id="PS51186">
    <property type="entry name" value="GNAT"/>
    <property type="match status" value="1"/>
</dbReference>
<sequence>MDFFEQTGVMALGSRLRQLSDRITKDSAKTYQLQGLEFEPRWFPVFFVLSREGATPVSVLAEKIGQSHPSVSQISRQMKKQGLIRKRPSESDGRQSVLELTEKGHQLLEPMEELYRHVESGVVDLLAETDHHIWQAINDLEKALDRKDLFTRVRDIKREFDAGQVAIVPFTSQYRDDFRNINIQWIETYFKMEKEDYKVLDDPENYILQPGGAILMGLYKGQAVGTCALVRRGADTFELAKMGVLPVARGKQIGWQLGLAAIEKARELGARRVYLESNTSLTPALKLYYKLGFQRIIGAPSPYERSDIQMELFL</sequence>
<dbReference type="Pfam" id="PF00583">
    <property type="entry name" value="Acetyltransf_1"/>
    <property type="match status" value="1"/>
</dbReference>
<dbReference type="GO" id="GO:0006950">
    <property type="term" value="P:response to stress"/>
    <property type="evidence" value="ECO:0007669"/>
    <property type="project" value="TreeGrafter"/>
</dbReference>
<accession>A0A2D0N8Y6</accession>
<dbReference type="SUPFAM" id="SSF46785">
    <property type="entry name" value="Winged helix' DNA-binding domain"/>
    <property type="match status" value="1"/>
</dbReference>
<organism evidence="3 4">
    <name type="scientific">Flavilitoribacter nigricans (strain ATCC 23147 / DSM 23189 / NBRC 102662 / NCIMB 1420 / SS-2)</name>
    <name type="common">Lewinella nigricans</name>
    <dbReference type="NCBI Taxonomy" id="1122177"/>
    <lineage>
        <taxon>Bacteria</taxon>
        <taxon>Pseudomonadati</taxon>
        <taxon>Bacteroidota</taxon>
        <taxon>Saprospiria</taxon>
        <taxon>Saprospirales</taxon>
        <taxon>Lewinellaceae</taxon>
        <taxon>Flavilitoribacter</taxon>
    </lineage>
</organism>
<reference evidence="3 4" key="1">
    <citation type="submission" date="2017-10" db="EMBL/GenBank/DDBJ databases">
        <title>The draft genome sequence of Lewinella nigricans NBRC 102662.</title>
        <authorList>
            <person name="Wang K."/>
        </authorList>
    </citation>
    <scope>NUCLEOTIDE SEQUENCE [LARGE SCALE GENOMIC DNA]</scope>
    <source>
        <strain evidence="3 4">NBRC 102662</strain>
    </source>
</reference>
<comment type="caution">
    <text evidence="3">The sequence shown here is derived from an EMBL/GenBank/DDBJ whole genome shotgun (WGS) entry which is preliminary data.</text>
</comment>
<dbReference type="InterPro" id="IPR000182">
    <property type="entry name" value="GNAT_dom"/>
</dbReference>
<dbReference type="InterPro" id="IPR000835">
    <property type="entry name" value="HTH_MarR-typ"/>
</dbReference>
<keyword evidence="4" id="KW-1185">Reference proteome</keyword>
<dbReference type="Gene3D" id="3.40.630.30">
    <property type="match status" value="1"/>
</dbReference>
<gene>
    <name evidence="3" type="ORF">CRP01_18255</name>
</gene>
<dbReference type="CDD" id="cd04301">
    <property type="entry name" value="NAT_SF"/>
    <property type="match status" value="1"/>
</dbReference>
<dbReference type="InterPro" id="IPR039422">
    <property type="entry name" value="MarR/SlyA-like"/>
</dbReference>